<reference evidence="2 3" key="1">
    <citation type="submission" date="2016-11" db="EMBL/GenBank/DDBJ databases">
        <authorList>
            <person name="Jaros S."/>
            <person name="Januszkiewicz K."/>
            <person name="Wedrychowicz H."/>
        </authorList>
    </citation>
    <scope>NUCLEOTIDE SEQUENCE [LARGE SCALE GENOMIC DNA]</scope>
    <source>
        <strain evidence="2 3">DSM 19436</strain>
    </source>
</reference>
<dbReference type="GO" id="GO:0004527">
    <property type="term" value="F:exonuclease activity"/>
    <property type="evidence" value="ECO:0007669"/>
    <property type="project" value="UniProtKB-KW"/>
</dbReference>
<dbReference type="OrthoDB" id="9813425at2"/>
<keyword evidence="2" id="KW-0255">Endonuclease</keyword>
<dbReference type="PANTHER" id="PTHR14859">
    <property type="entry name" value="CALCOFLUOR WHITE HYPERSENSITIVE PROTEIN PRECURSOR"/>
    <property type="match status" value="1"/>
</dbReference>
<dbReference type="STRING" id="1122133.SAMN02745157_3176"/>
<accession>A0A1M5FVI2</accession>
<dbReference type="InterPro" id="IPR051916">
    <property type="entry name" value="GPI-anchor_lipid_remodeler"/>
</dbReference>
<keyword evidence="3" id="KW-1185">Reference proteome</keyword>
<protein>
    <submittedName>
        <fullName evidence="2">Metal-dependent hydrolase, endonuclease/exonuclease/phosphatase family</fullName>
    </submittedName>
</protein>
<dbReference type="InterPro" id="IPR005135">
    <property type="entry name" value="Endo/exonuclease/phosphatase"/>
</dbReference>
<name>A0A1M5FVI2_9HYPH</name>
<dbReference type="EMBL" id="FQUP01000003">
    <property type="protein sequence ID" value="SHF95212.1"/>
    <property type="molecule type" value="Genomic_DNA"/>
</dbReference>
<dbReference type="Pfam" id="PF03372">
    <property type="entry name" value="Exo_endo_phos"/>
    <property type="match status" value="1"/>
</dbReference>
<gene>
    <name evidence="2" type="ORF">SAMN02745157_3176</name>
</gene>
<dbReference type="GO" id="GO:0006506">
    <property type="term" value="P:GPI anchor biosynthetic process"/>
    <property type="evidence" value="ECO:0007669"/>
    <property type="project" value="TreeGrafter"/>
</dbReference>
<keyword evidence="2" id="KW-0540">Nuclease</keyword>
<evidence type="ECO:0000259" key="1">
    <source>
        <dbReference type="Pfam" id="PF03372"/>
    </source>
</evidence>
<keyword evidence="2" id="KW-0378">Hydrolase</keyword>
<dbReference type="Gene3D" id="3.60.10.10">
    <property type="entry name" value="Endonuclease/exonuclease/phosphatase"/>
    <property type="match status" value="1"/>
</dbReference>
<dbReference type="SUPFAM" id="SSF56219">
    <property type="entry name" value="DNase I-like"/>
    <property type="match status" value="1"/>
</dbReference>
<dbReference type="InterPro" id="IPR036691">
    <property type="entry name" value="Endo/exonu/phosph_ase_sf"/>
</dbReference>
<dbReference type="Proteomes" id="UP000184485">
    <property type="component" value="Unassembled WGS sequence"/>
</dbReference>
<keyword evidence="2" id="KW-0269">Exonuclease</keyword>
<dbReference type="RefSeq" id="WP_073054568.1">
    <property type="nucleotide sequence ID" value="NZ_FQUP01000003.1"/>
</dbReference>
<dbReference type="PANTHER" id="PTHR14859:SF15">
    <property type="entry name" value="ENDONUCLEASE_EXONUCLEASE_PHOSPHATASE DOMAIN-CONTAINING PROTEIN"/>
    <property type="match status" value="1"/>
</dbReference>
<evidence type="ECO:0000313" key="3">
    <source>
        <dbReference type="Proteomes" id="UP000184485"/>
    </source>
</evidence>
<organism evidence="2 3">
    <name type="scientific">Kaistia soli DSM 19436</name>
    <dbReference type="NCBI Taxonomy" id="1122133"/>
    <lineage>
        <taxon>Bacteria</taxon>
        <taxon>Pseudomonadati</taxon>
        <taxon>Pseudomonadota</taxon>
        <taxon>Alphaproteobacteria</taxon>
        <taxon>Hyphomicrobiales</taxon>
        <taxon>Kaistiaceae</taxon>
        <taxon>Kaistia</taxon>
    </lineage>
</organism>
<evidence type="ECO:0000313" key="2">
    <source>
        <dbReference type="EMBL" id="SHF95212.1"/>
    </source>
</evidence>
<proteinExistence type="predicted"/>
<dbReference type="AlphaFoldDB" id="A0A1M5FVI2"/>
<feature type="domain" description="Endonuclease/exonuclease/phosphatase" evidence="1">
    <location>
        <begin position="7"/>
        <end position="235"/>
    </location>
</feature>
<sequence length="261" mass="28707">MSRFRILSYNVHSCIGTDKQHSPERVAHVIASCKPDIVALQEIDVGRPRTGSIDQARTLASLLGMEAHFHASTHVGPERYGDAILTALPISMVRTGPLPGFHDRIKVEPRGALWASIDVGGAALQVVNTHLGVWPHEQMLQLSTLLGPDWLGHPDCHDPVVFVGDFNAPPGLSPYRRLAAQFTDVQKEWGDRKAKPTFPGRLPTLRIDHVWLRGRAKVENVEVVRTPLARVASDHLPLVVDIDIHANDARDHGASIHKKSA</sequence>
<dbReference type="GO" id="GO:0016020">
    <property type="term" value="C:membrane"/>
    <property type="evidence" value="ECO:0007669"/>
    <property type="project" value="GOC"/>
</dbReference>
<dbReference type="GO" id="GO:0004519">
    <property type="term" value="F:endonuclease activity"/>
    <property type="evidence" value="ECO:0007669"/>
    <property type="project" value="UniProtKB-KW"/>
</dbReference>